<protein>
    <recommendedName>
        <fullName evidence="4">WxL domain-containing protein</fullName>
    </recommendedName>
</protein>
<feature type="chain" id="PRO_5045282528" description="WxL domain-containing protein" evidence="1">
    <location>
        <begin position="29"/>
        <end position="198"/>
    </location>
</feature>
<organism evidence="2 3">
    <name type="scientific">Lysobacter hankyongensis</name>
    <dbReference type="NCBI Taxonomy" id="1176535"/>
    <lineage>
        <taxon>Bacteria</taxon>
        <taxon>Pseudomonadati</taxon>
        <taxon>Pseudomonadota</taxon>
        <taxon>Gammaproteobacteria</taxon>
        <taxon>Lysobacterales</taxon>
        <taxon>Lysobacteraceae</taxon>
        <taxon>Lysobacter</taxon>
    </lineage>
</organism>
<gene>
    <name evidence="2" type="ORF">GCM10023307_10800</name>
</gene>
<evidence type="ECO:0000313" key="3">
    <source>
        <dbReference type="Proteomes" id="UP001499959"/>
    </source>
</evidence>
<evidence type="ECO:0000313" key="2">
    <source>
        <dbReference type="EMBL" id="GAA4787581.1"/>
    </source>
</evidence>
<keyword evidence="3" id="KW-1185">Reference proteome</keyword>
<dbReference type="Proteomes" id="UP001499959">
    <property type="component" value="Unassembled WGS sequence"/>
</dbReference>
<comment type="caution">
    <text evidence="2">The sequence shown here is derived from an EMBL/GenBank/DDBJ whole genome shotgun (WGS) entry which is preliminary data.</text>
</comment>
<keyword evidence="1" id="KW-0732">Signal</keyword>
<name>A0ABP9AYR5_9GAMM</name>
<sequence length="198" mass="20024">MKDSIKARILVSVGTLALGLAAALPAAAESDFQTGAGALNANARLDFRVVIPKFIRFQVGSAGATVDLVEFAVPAANVGDGTDIARTNGGAVPVLLQSNNGNVSLTATTLGQLNNGAGENISFAEILSTSSDPNLNVPTLIDGGTSAAITVTPNVGTRVVNRTANWSFAYSNTNFVGAGSYGGVNVNNGRVTYTAALP</sequence>
<evidence type="ECO:0000256" key="1">
    <source>
        <dbReference type="SAM" id="SignalP"/>
    </source>
</evidence>
<dbReference type="RefSeq" id="WP_345302280.1">
    <property type="nucleotide sequence ID" value="NZ_BAABJE010000002.1"/>
</dbReference>
<feature type="signal peptide" evidence="1">
    <location>
        <begin position="1"/>
        <end position="28"/>
    </location>
</feature>
<reference evidence="3" key="1">
    <citation type="journal article" date="2019" name="Int. J. Syst. Evol. Microbiol.">
        <title>The Global Catalogue of Microorganisms (GCM) 10K type strain sequencing project: providing services to taxonomists for standard genome sequencing and annotation.</title>
        <authorList>
            <consortium name="The Broad Institute Genomics Platform"/>
            <consortium name="The Broad Institute Genome Sequencing Center for Infectious Disease"/>
            <person name="Wu L."/>
            <person name="Ma J."/>
        </authorList>
    </citation>
    <scope>NUCLEOTIDE SEQUENCE [LARGE SCALE GENOMIC DNA]</scope>
    <source>
        <strain evidence="3">JCM 18204</strain>
    </source>
</reference>
<proteinExistence type="predicted"/>
<evidence type="ECO:0008006" key="4">
    <source>
        <dbReference type="Google" id="ProtNLM"/>
    </source>
</evidence>
<accession>A0ABP9AYR5</accession>
<dbReference type="EMBL" id="BAABJE010000002">
    <property type="protein sequence ID" value="GAA4787581.1"/>
    <property type="molecule type" value="Genomic_DNA"/>
</dbReference>